<name>A6NQW6_9FIRM</name>
<evidence type="ECO:0008006" key="3">
    <source>
        <dbReference type="Google" id="ProtNLM"/>
    </source>
</evidence>
<dbReference type="InterPro" id="IPR042128">
    <property type="entry name" value="NuoE_dom"/>
</dbReference>
<dbReference type="InterPro" id="IPR036249">
    <property type="entry name" value="Thioredoxin-like_sf"/>
</dbReference>
<comment type="caution">
    <text evidence="1">The sequence shown here is derived from an EMBL/GenBank/DDBJ whole genome shotgun (WGS) entry which is preliminary data.</text>
</comment>
<dbReference type="PANTHER" id="PTHR43342">
    <property type="entry name" value="NADH-QUINONE OXIDOREDUCTASE, E SUBUNIT"/>
    <property type="match status" value="1"/>
</dbReference>
<dbReference type="Gene3D" id="3.40.30.10">
    <property type="entry name" value="Glutaredoxin"/>
    <property type="match status" value="1"/>
</dbReference>
<gene>
    <name evidence="1" type="ORF">BACCAP_00590</name>
</gene>
<dbReference type="EMBL" id="AAXG02000005">
    <property type="protein sequence ID" value="EDN01462.1"/>
    <property type="molecule type" value="Genomic_DNA"/>
</dbReference>
<dbReference type="CDD" id="cd03064">
    <property type="entry name" value="TRX_Fd_NuoE"/>
    <property type="match status" value="1"/>
</dbReference>
<organism evidence="1 2">
    <name type="scientific">Pseudoflavonifractor capillosus ATCC 29799</name>
    <dbReference type="NCBI Taxonomy" id="411467"/>
    <lineage>
        <taxon>Bacteria</taxon>
        <taxon>Bacillati</taxon>
        <taxon>Bacillota</taxon>
        <taxon>Clostridia</taxon>
        <taxon>Eubacteriales</taxon>
        <taxon>Oscillospiraceae</taxon>
        <taxon>Pseudoflavonifractor</taxon>
    </lineage>
</organism>
<sequence>MCLVLFWLTLTLDVREVIGSNPISSTIQKETRLGSCLFFSARRFFMHQEEFTQLLNFYQGRGAASDQNELVQLLRETQALYGGVIPQQALEEIAQALGFRASFLPAVLKRYPSIKTESVRHSLTVCQGPSCGRRRELLDFLSREYGVEPGGVAAAGFRLQTGGCMKNCGKGPCVRWDGTVYTGMTPESLRALIEKK</sequence>
<dbReference type="STRING" id="411467.BACCAP_00590"/>
<dbReference type="Pfam" id="PF01257">
    <property type="entry name" value="2Fe-2S_thioredx"/>
    <property type="match status" value="1"/>
</dbReference>
<dbReference type="AlphaFoldDB" id="A6NQW6"/>
<accession>A6NQW6</accession>
<dbReference type="SUPFAM" id="SSF52833">
    <property type="entry name" value="Thioredoxin-like"/>
    <property type="match status" value="1"/>
</dbReference>
<proteinExistence type="predicted"/>
<evidence type="ECO:0000313" key="1">
    <source>
        <dbReference type="EMBL" id="EDN01462.1"/>
    </source>
</evidence>
<reference evidence="1 2" key="2">
    <citation type="submission" date="2007-06" db="EMBL/GenBank/DDBJ databases">
        <title>Draft genome sequence of Pseudoflavonifractor capillosus ATCC 29799.</title>
        <authorList>
            <person name="Sudarsanam P."/>
            <person name="Ley R."/>
            <person name="Guruge J."/>
            <person name="Turnbaugh P.J."/>
            <person name="Mahowald M."/>
            <person name="Liep D."/>
            <person name="Gordon J."/>
        </authorList>
    </citation>
    <scope>NUCLEOTIDE SEQUENCE [LARGE SCALE GENOMIC DNA]</scope>
    <source>
        <strain evidence="1 2">ATCC 29799</strain>
    </source>
</reference>
<dbReference type="eggNOG" id="COG1905">
    <property type="taxonomic scope" value="Bacteria"/>
</dbReference>
<evidence type="ECO:0000313" key="2">
    <source>
        <dbReference type="Proteomes" id="UP000003639"/>
    </source>
</evidence>
<keyword evidence="2" id="KW-1185">Reference proteome</keyword>
<protein>
    <recommendedName>
        <fullName evidence="3">Respiratory-chain NADH dehydrogenase 24 Kd subunit</fullName>
    </recommendedName>
</protein>
<dbReference type="PANTHER" id="PTHR43342:SF2">
    <property type="entry name" value="POTENTIAL NAD-REDUCING HYDROGENASE SUBUNIT"/>
    <property type="match status" value="1"/>
</dbReference>
<reference evidence="1 2" key="1">
    <citation type="submission" date="2007-04" db="EMBL/GenBank/DDBJ databases">
        <authorList>
            <person name="Fulton L."/>
            <person name="Clifton S."/>
            <person name="Fulton B."/>
            <person name="Xu J."/>
            <person name="Minx P."/>
            <person name="Pepin K.H."/>
            <person name="Johnson M."/>
            <person name="Thiruvilangam P."/>
            <person name="Bhonagiri V."/>
            <person name="Nash W.E."/>
            <person name="Mardis E.R."/>
            <person name="Wilson R.K."/>
        </authorList>
    </citation>
    <scope>NUCLEOTIDE SEQUENCE [LARGE SCALE GENOMIC DNA]</scope>
    <source>
        <strain evidence="1 2">ATCC 29799</strain>
    </source>
</reference>
<dbReference type="Proteomes" id="UP000003639">
    <property type="component" value="Unassembled WGS sequence"/>
</dbReference>
<dbReference type="InterPro" id="IPR028431">
    <property type="entry name" value="NADP_DH_HndA-like"/>
</dbReference>